<dbReference type="GO" id="GO:0000973">
    <property type="term" value="P:post-transcriptional tethering of RNA polymerase II gene DNA at nuclear periphery"/>
    <property type="evidence" value="ECO:0007669"/>
    <property type="project" value="TreeGrafter"/>
</dbReference>
<reference evidence="10" key="1">
    <citation type="submission" date="2023-03" db="EMBL/GenBank/DDBJ databases">
        <title>Chromosome-scale reference genome and RAD-based genetic map of yellow starthistle (Centaurea solstitialis) reveal putative structural variation and QTLs associated with invader traits.</title>
        <authorList>
            <person name="Reatini B."/>
            <person name="Cang F.A."/>
            <person name="Jiang Q."/>
            <person name="Mckibben M.T.W."/>
            <person name="Barker M.S."/>
            <person name="Rieseberg L.H."/>
            <person name="Dlugosch K.M."/>
        </authorList>
    </citation>
    <scope>NUCLEOTIDE SEQUENCE</scope>
    <source>
        <strain evidence="10">CAN-66</strain>
        <tissue evidence="10">Leaf</tissue>
    </source>
</reference>
<dbReference type="Pfam" id="PF04096">
    <property type="entry name" value="Nucleoporin2"/>
    <property type="match status" value="1"/>
</dbReference>
<comment type="subcellular location">
    <subcellularLocation>
        <location evidence="1">Nucleus</location>
        <location evidence="1">Nuclear pore complex</location>
    </subcellularLocation>
</comment>
<keyword evidence="6" id="KW-0811">Translocation</keyword>
<accession>A0AA38SIL2</accession>
<dbReference type="Proteomes" id="UP001172457">
    <property type="component" value="Chromosome 8"/>
</dbReference>
<evidence type="ECO:0000256" key="4">
    <source>
        <dbReference type="ARBA" id="ARBA00022816"/>
    </source>
</evidence>
<dbReference type="EMBL" id="JARYMX010000008">
    <property type="protein sequence ID" value="KAJ9536845.1"/>
    <property type="molecule type" value="Genomic_DNA"/>
</dbReference>
<gene>
    <name evidence="10" type="ORF">OSB04_029578</name>
</gene>
<dbReference type="GO" id="GO:0051028">
    <property type="term" value="P:mRNA transport"/>
    <property type="evidence" value="ECO:0007669"/>
    <property type="project" value="UniProtKB-KW"/>
</dbReference>
<keyword evidence="3" id="KW-0813">Transport</keyword>
<dbReference type="GO" id="GO:0003723">
    <property type="term" value="F:RNA binding"/>
    <property type="evidence" value="ECO:0007669"/>
    <property type="project" value="TreeGrafter"/>
</dbReference>
<dbReference type="GO" id="GO:0006405">
    <property type="term" value="P:RNA export from nucleus"/>
    <property type="evidence" value="ECO:0007669"/>
    <property type="project" value="TreeGrafter"/>
</dbReference>
<comment type="similarity">
    <text evidence="2">Belongs to the nucleoporin GLFG family.</text>
</comment>
<dbReference type="PANTHER" id="PTHR23198">
    <property type="entry name" value="NUCLEOPORIN"/>
    <property type="match status" value="1"/>
</dbReference>
<organism evidence="10 11">
    <name type="scientific">Centaurea solstitialis</name>
    <name type="common">yellow star-thistle</name>
    <dbReference type="NCBI Taxonomy" id="347529"/>
    <lineage>
        <taxon>Eukaryota</taxon>
        <taxon>Viridiplantae</taxon>
        <taxon>Streptophyta</taxon>
        <taxon>Embryophyta</taxon>
        <taxon>Tracheophyta</taxon>
        <taxon>Spermatophyta</taxon>
        <taxon>Magnoliopsida</taxon>
        <taxon>eudicotyledons</taxon>
        <taxon>Gunneridae</taxon>
        <taxon>Pentapetalae</taxon>
        <taxon>asterids</taxon>
        <taxon>campanulids</taxon>
        <taxon>Asterales</taxon>
        <taxon>Asteraceae</taxon>
        <taxon>Carduoideae</taxon>
        <taxon>Cardueae</taxon>
        <taxon>Centaureinae</taxon>
        <taxon>Centaurea</taxon>
    </lineage>
</organism>
<evidence type="ECO:0000256" key="3">
    <source>
        <dbReference type="ARBA" id="ARBA00022448"/>
    </source>
</evidence>
<dbReference type="GO" id="GO:0044614">
    <property type="term" value="C:nuclear pore cytoplasmic filaments"/>
    <property type="evidence" value="ECO:0007669"/>
    <property type="project" value="TreeGrafter"/>
</dbReference>
<comment type="caution">
    <text evidence="10">The sequence shown here is derived from an EMBL/GenBank/DDBJ whole genome shotgun (WGS) entry which is preliminary data.</text>
</comment>
<keyword evidence="5" id="KW-0653">Protein transport</keyword>
<dbReference type="SUPFAM" id="SSF82215">
    <property type="entry name" value="C-terminal autoproteolytic domain of nucleoporin nup98"/>
    <property type="match status" value="1"/>
</dbReference>
<evidence type="ECO:0000256" key="7">
    <source>
        <dbReference type="ARBA" id="ARBA00023132"/>
    </source>
</evidence>
<dbReference type="GO" id="GO:0017056">
    <property type="term" value="F:structural constituent of nuclear pore"/>
    <property type="evidence" value="ECO:0007669"/>
    <property type="project" value="InterPro"/>
</dbReference>
<dbReference type="GO" id="GO:0006606">
    <property type="term" value="P:protein import into nucleus"/>
    <property type="evidence" value="ECO:0007669"/>
    <property type="project" value="TreeGrafter"/>
</dbReference>
<evidence type="ECO:0000313" key="11">
    <source>
        <dbReference type="Proteomes" id="UP001172457"/>
    </source>
</evidence>
<evidence type="ECO:0000256" key="1">
    <source>
        <dbReference type="ARBA" id="ARBA00004567"/>
    </source>
</evidence>
<dbReference type="AlphaFoldDB" id="A0AA38SIL2"/>
<dbReference type="InterPro" id="IPR007230">
    <property type="entry name" value="Nup98_auto-Pept-S59_dom"/>
</dbReference>
<dbReference type="InterPro" id="IPR037665">
    <property type="entry name" value="Nucleoporin_S59-like"/>
</dbReference>
<evidence type="ECO:0000256" key="6">
    <source>
        <dbReference type="ARBA" id="ARBA00023010"/>
    </source>
</evidence>
<name>A0AA38SIL2_9ASTR</name>
<proteinExistence type="inferred from homology"/>
<dbReference type="Gene3D" id="3.30.1610.10">
    <property type="entry name" value="Peptidase S59, nucleoporin"/>
    <property type="match status" value="1"/>
</dbReference>
<keyword evidence="7" id="KW-0906">Nuclear pore complex</keyword>
<dbReference type="PROSITE" id="PS51434">
    <property type="entry name" value="NUP_C"/>
    <property type="match status" value="1"/>
</dbReference>
<evidence type="ECO:0000256" key="2">
    <source>
        <dbReference type="ARBA" id="ARBA00008926"/>
    </source>
</evidence>
<protein>
    <recommendedName>
        <fullName evidence="9">Peptidase S59 domain-containing protein</fullName>
    </recommendedName>
</protein>
<dbReference type="InterPro" id="IPR036903">
    <property type="entry name" value="Nup98_auto-Pept-S59_dom_sf"/>
</dbReference>
<dbReference type="GO" id="GO:0008139">
    <property type="term" value="F:nuclear localization sequence binding"/>
    <property type="evidence" value="ECO:0007669"/>
    <property type="project" value="TreeGrafter"/>
</dbReference>
<feature type="domain" description="Peptidase S59" evidence="9">
    <location>
        <begin position="32"/>
        <end position="161"/>
    </location>
</feature>
<dbReference type="PANTHER" id="PTHR23198:SF6">
    <property type="entry name" value="NUCLEAR PORE COMPLEX PROTEIN NUP98-NUP96"/>
    <property type="match status" value="1"/>
</dbReference>
<sequence>MAELLFGRLLTPAARVIDDESSIEALMPKLRHSDYYTKPTIEELVAKERAQPGYCGRGIWNFVVGHHGVGSIKFIGEIDVRRLDLESFFTFEDDGRFLCRINEKQPLIGYNYTAEITMHAEKFYTNYIKDMEDQGLRCVSYDSLTKKPSSWNLLDNKLGSV</sequence>
<evidence type="ECO:0000256" key="5">
    <source>
        <dbReference type="ARBA" id="ARBA00022927"/>
    </source>
</evidence>
<keyword evidence="8" id="KW-0539">Nucleus</keyword>
<evidence type="ECO:0000259" key="9">
    <source>
        <dbReference type="PROSITE" id="PS51434"/>
    </source>
</evidence>
<evidence type="ECO:0000313" key="10">
    <source>
        <dbReference type="EMBL" id="KAJ9536845.1"/>
    </source>
</evidence>
<dbReference type="GO" id="GO:0034398">
    <property type="term" value="P:telomere tethering at nuclear periphery"/>
    <property type="evidence" value="ECO:0007669"/>
    <property type="project" value="TreeGrafter"/>
</dbReference>
<evidence type="ECO:0000256" key="8">
    <source>
        <dbReference type="ARBA" id="ARBA00023242"/>
    </source>
</evidence>
<keyword evidence="4" id="KW-0509">mRNA transport</keyword>
<keyword evidence="11" id="KW-1185">Reference proteome</keyword>